<dbReference type="OrthoDB" id="10640378at2759"/>
<protein>
    <submittedName>
        <fullName evidence="1">Uncharacterized protein</fullName>
    </submittedName>
</protein>
<sequence>MCGPFAIHKNSTSEDNFGDNTEIAFYLLRKGENNSLLLLRCIQTLSTLQNQIHHHVHNPIFILKTSSVEINDAGNVFPNGYSTLPKEPILATSRSLTSSCGCTRVLTFDDISNTGNDRYPAIPNGYGGLTWTNALIMNTTWERVTYGWNGYASGLSSGVFVGFNSNAQQMSMSVPVGQYFQLNSISLCAAWRNNLTVTIKGIRANIPVYQTVINLPVASKNILYTIKWAGIDKVTRDSVGGIEYPNLNGVGTQFVFDDIDITI</sequence>
<proteinExistence type="predicted"/>
<dbReference type="EMBL" id="CAJNOQ010016174">
    <property type="protein sequence ID" value="CAF1376118.1"/>
    <property type="molecule type" value="Genomic_DNA"/>
</dbReference>
<accession>A0A815J110</accession>
<organism evidence="1 3">
    <name type="scientific">Didymodactylos carnosus</name>
    <dbReference type="NCBI Taxonomy" id="1234261"/>
    <lineage>
        <taxon>Eukaryota</taxon>
        <taxon>Metazoa</taxon>
        <taxon>Spiralia</taxon>
        <taxon>Gnathifera</taxon>
        <taxon>Rotifera</taxon>
        <taxon>Eurotatoria</taxon>
        <taxon>Bdelloidea</taxon>
        <taxon>Philodinida</taxon>
        <taxon>Philodinidae</taxon>
        <taxon>Didymodactylos</taxon>
    </lineage>
</organism>
<comment type="caution">
    <text evidence="1">The sequence shown here is derived from an EMBL/GenBank/DDBJ whole genome shotgun (WGS) entry which is preliminary data.</text>
</comment>
<dbReference type="EMBL" id="CAJOBC010078442">
    <property type="protein sequence ID" value="CAF4266484.1"/>
    <property type="molecule type" value="Genomic_DNA"/>
</dbReference>
<dbReference type="AlphaFoldDB" id="A0A815J110"/>
<evidence type="ECO:0000313" key="2">
    <source>
        <dbReference type="EMBL" id="CAF4266484.1"/>
    </source>
</evidence>
<evidence type="ECO:0000313" key="3">
    <source>
        <dbReference type="Proteomes" id="UP000663829"/>
    </source>
</evidence>
<reference evidence="1" key="1">
    <citation type="submission" date="2021-02" db="EMBL/GenBank/DDBJ databases">
        <authorList>
            <person name="Nowell W R."/>
        </authorList>
    </citation>
    <scope>NUCLEOTIDE SEQUENCE</scope>
</reference>
<keyword evidence="3" id="KW-1185">Reference proteome</keyword>
<dbReference type="Proteomes" id="UP000663829">
    <property type="component" value="Unassembled WGS sequence"/>
</dbReference>
<evidence type="ECO:0000313" key="1">
    <source>
        <dbReference type="EMBL" id="CAF1376118.1"/>
    </source>
</evidence>
<name>A0A815J110_9BILA</name>
<dbReference type="Proteomes" id="UP000681722">
    <property type="component" value="Unassembled WGS sequence"/>
</dbReference>
<gene>
    <name evidence="1" type="ORF">GPM918_LOCUS32095</name>
    <name evidence="2" type="ORF">SRO942_LOCUS32750</name>
</gene>